<dbReference type="AlphaFoldDB" id="A0A0H3J6E0"/>
<dbReference type="GeneID" id="93072656"/>
<dbReference type="Proteomes" id="UP000030905">
    <property type="component" value="Chromosome"/>
</dbReference>
<organism evidence="3 6">
    <name type="scientific">Clostridium pasteurianum DSM 525 = ATCC 6013</name>
    <dbReference type="NCBI Taxonomy" id="1262449"/>
    <lineage>
        <taxon>Bacteria</taxon>
        <taxon>Bacillati</taxon>
        <taxon>Bacillota</taxon>
        <taxon>Clostridia</taxon>
        <taxon>Eubacteriales</taxon>
        <taxon>Clostridiaceae</taxon>
        <taxon>Clostridium</taxon>
    </lineage>
</organism>
<dbReference type="SUPFAM" id="SSF54909">
    <property type="entry name" value="Dimeric alpha+beta barrel"/>
    <property type="match status" value="1"/>
</dbReference>
<evidence type="ECO:0000256" key="1">
    <source>
        <dbReference type="ARBA" id="ARBA00007689"/>
    </source>
</evidence>
<dbReference type="PATRIC" id="fig|1262449.3.peg.307"/>
<dbReference type="PANTHER" id="PTHR37828">
    <property type="entry name" value="GSR2449 PROTEIN"/>
    <property type="match status" value="1"/>
</dbReference>
<dbReference type="eggNOG" id="COG2350">
    <property type="taxonomic scope" value="Bacteria"/>
</dbReference>
<gene>
    <name evidence="3" type="ORF">CLPA_c04150</name>
    <name evidence="4" type="ORF">CP6013_02733</name>
</gene>
<reference evidence="3 6" key="1">
    <citation type="journal article" date="2015" name="Genome Announc.">
        <title>Complete Genome Sequence of the Nitrogen-Fixing and Solvent-Producing Clostridium pasteurianum DSM 525.</title>
        <authorList>
            <person name="Poehlein A."/>
            <person name="Grosse-Honebrink A."/>
            <person name="Zhang Y."/>
            <person name="Minton N.P."/>
            <person name="Daniel R."/>
        </authorList>
    </citation>
    <scope>NUCLEOTIDE SEQUENCE [LARGE SCALE GENOMIC DNA]</scope>
    <source>
        <strain evidence="3">DSM 525</strain>
        <strain evidence="6">DSM 525 / ATCC 6013</strain>
    </source>
</reference>
<dbReference type="PANTHER" id="PTHR37828:SF1">
    <property type="entry name" value="YCII-RELATED DOMAIN-CONTAINING PROTEIN"/>
    <property type="match status" value="1"/>
</dbReference>
<dbReference type="KEGG" id="cpat:CLPA_c04150"/>
<dbReference type="InterPro" id="IPR011008">
    <property type="entry name" value="Dimeric_a/b-barrel"/>
</dbReference>
<accession>A0A0H3J6E0</accession>
<reference evidence="4" key="2">
    <citation type="submission" date="2015-10" db="EMBL/GenBank/DDBJ databases">
        <title>Improved Draft Genome Sequence of Clostridium pasteurianum Strain ATCC 6013 (DSM 525) Using a Hybrid Next-Generation Sequencing Approach.</title>
        <authorList>
            <person name="Pyne M.E."/>
            <person name="Utturkar S.M."/>
            <person name="Brown S.D."/>
            <person name="Moo-Young M."/>
            <person name="Chung D.A."/>
            <person name="Chou P.C."/>
        </authorList>
    </citation>
    <scope>NUCLEOTIDE SEQUENCE</scope>
    <source>
        <strain evidence="4">ATCC 6013</strain>
    </source>
</reference>
<evidence type="ECO:0000313" key="3">
    <source>
        <dbReference type="EMBL" id="AJA50503.1"/>
    </source>
</evidence>
<dbReference type="Gene3D" id="3.30.70.1060">
    <property type="entry name" value="Dimeric alpha+beta barrel"/>
    <property type="match status" value="1"/>
</dbReference>
<evidence type="ECO:0000313" key="6">
    <source>
        <dbReference type="Proteomes" id="UP000030905"/>
    </source>
</evidence>
<proteinExistence type="inferred from homology"/>
<dbReference type="Proteomes" id="UP000028042">
    <property type="component" value="Unassembled WGS sequence"/>
</dbReference>
<evidence type="ECO:0000313" key="4">
    <source>
        <dbReference type="EMBL" id="KRU13485.1"/>
    </source>
</evidence>
<reference evidence="4 5" key="3">
    <citation type="journal article" name="Genome Announc.">
        <title>Improved Draft Genome Sequence of Clostridium pasteurianum Strain ATCC 6013 (DSM 525) Using a Hybrid Next-Generation Sequencing Approach.</title>
        <authorList>
            <person name="Pyne M.E."/>
            <person name="Utturkar S."/>
            <person name="Brown S.D."/>
            <person name="Moo-Young M."/>
            <person name="Chung D.A."/>
            <person name="Chou C.P."/>
        </authorList>
    </citation>
    <scope>NUCLEOTIDE SEQUENCE [LARGE SCALE GENOMIC DNA]</scope>
    <source>
        <strain evidence="4 5">ATCC 6013</strain>
    </source>
</reference>
<name>A0A0H3J6E0_CLOPA</name>
<dbReference type="KEGG" id="cpae:CPAST_c04150"/>
<evidence type="ECO:0000259" key="2">
    <source>
        <dbReference type="Pfam" id="PF03795"/>
    </source>
</evidence>
<evidence type="ECO:0000313" key="5">
    <source>
        <dbReference type="Proteomes" id="UP000028042"/>
    </source>
</evidence>
<keyword evidence="6" id="KW-1185">Reference proteome</keyword>
<sequence>MFILSLNYIKPMDEVEEYLSSHILFLDKYYSSKNFICSGRKNPRTGGIILCNAENIDEVNAIISEDPFYKEKIAAYEITEFFPTKYADSFKSFIQ</sequence>
<dbReference type="Pfam" id="PF03795">
    <property type="entry name" value="YCII"/>
    <property type="match status" value="1"/>
</dbReference>
<protein>
    <submittedName>
        <fullName evidence="3">YCII-like protein</fullName>
    </submittedName>
    <submittedName>
        <fullName evidence="4">YCII-related protein</fullName>
    </submittedName>
</protein>
<dbReference type="RefSeq" id="WP_003441120.1">
    <property type="nucleotide sequence ID" value="NZ_ANZB01000001.1"/>
</dbReference>
<dbReference type="EMBL" id="JPGY02000001">
    <property type="protein sequence ID" value="KRU13485.1"/>
    <property type="molecule type" value="Genomic_DNA"/>
</dbReference>
<dbReference type="InterPro" id="IPR005545">
    <property type="entry name" value="YCII"/>
</dbReference>
<dbReference type="EMBL" id="CP009268">
    <property type="protein sequence ID" value="AJA50503.1"/>
    <property type="molecule type" value="Genomic_DNA"/>
</dbReference>
<feature type="domain" description="YCII-related" evidence="2">
    <location>
        <begin position="1"/>
        <end position="81"/>
    </location>
</feature>
<comment type="similarity">
    <text evidence="1">Belongs to the YciI family.</text>
</comment>